<evidence type="ECO:0000256" key="1">
    <source>
        <dbReference type="SAM" id="MobiDB-lite"/>
    </source>
</evidence>
<accession>A0ABZ1C0E5</accession>
<protein>
    <submittedName>
        <fullName evidence="2">GerW family sporulation protein</fullName>
    </submittedName>
</protein>
<evidence type="ECO:0000313" key="2">
    <source>
        <dbReference type="EMBL" id="WRP18566.1"/>
    </source>
</evidence>
<dbReference type="InterPro" id="IPR014229">
    <property type="entry name" value="Spore_YtfJ"/>
</dbReference>
<evidence type="ECO:0000313" key="3">
    <source>
        <dbReference type="Proteomes" id="UP001332192"/>
    </source>
</evidence>
<dbReference type="Proteomes" id="UP001332192">
    <property type="component" value="Chromosome"/>
</dbReference>
<sequence>MESPEGGQPSVSESNRGRHPIDELMHTAMDSLKSMVDVNTILGVPVEAPDGTVIIPVSRVSFGFVAGGSEFEIADGSRTGFPFGGGSGAGVSLSPVAFLVVGKGQVRLLPVSERAIYDRLLDLAPRLFDQIQRWTGQPAAVDGQSALREEPEQAVRGASEAASAIGRHGASAGRQEDHQDQGQGRRLSIEFE</sequence>
<gene>
    <name evidence="2" type="primary">ytfJ</name>
    <name evidence="2" type="ORF">U7230_06075</name>
</gene>
<dbReference type="EMBL" id="CP141615">
    <property type="protein sequence ID" value="WRP18566.1"/>
    <property type="molecule type" value="Genomic_DNA"/>
</dbReference>
<dbReference type="Pfam" id="PF09579">
    <property type="entry name" value="Spore_YtfJ"/>
    <property type="match status" value="1"/>
</dbReference>
<proteinExistence type="predicted"/>
<feature type="region of interest" description="Disordered" evidence="1">
    <location>
        <begin position="139"/>
        <end position="192"/>
    </location>
</feature>
<reference evidence="2 3" key="1">
    <citation type="journal article" date="2024" name="Front. Microbiol.">
        <title>Novel thermophilic genera Geochorda gen. nov. and Carboxydochorda gen. nov. from the deep terrestrial subsurface reveal the ecophysiological diversity in the class Limnochordia.</title>
        <authorList>
            <person name="Karnachuk O.V."/>
            <person name="Lukina A.P."/>
            <person name="Avakyan M.R."/>
            <person name="Kadnikov V.V."/>
            <person name="Begmatov S."/>
            <person name="Beletsky A.V."/>
            <person name="Vlasova K.G."/>
            <person name="Novikov A.A."/>
            <person name="Shcherbakova V.A."/>
            <person name="Mardanov A.V."/>
            <person name="Ravin N.V."/>
        </authorList>
    </citation>
    <scope>NUCLEOTIDE SEQUENCE [LARGE SCALE GENOMIC DNA]</scope>
    <source>
        <strain evidence="2 3">L945</strain>
    </source>
</reference>
<dbReference type="PANTHER" id="PTHR39162">
    <property type="entry name" value="GLL3345 PROTEIN"/>
    <property type="match status" value="1"/>
</dbReference>
<name>A0ABZ1C0E5_9FIRM</name>
<dbReference type="PANTHER" id="PTHR39162:SF1">
    <property type="entry name" value="SPORULATION PROTEIN YTFJ"/>
    <property type="match status" value="1"/>
</dbReference>
<keyword evidence="3" id="KW-1185">Reference proteome</keyword>
<dbReference type="NCBIfam" id="TIGR02874">
    <property type="entry name" value="spore_ytfJ"/>
    <property type="match status" value="1"/>
</dbReference>
<organism evidence="2 3">
    <name type="scientific">Carboxydichorda subterranea</name>
    <dbReference type="NCBI Taxonomy" id="3109565"/>
    <lineage>
        <taxon>Bacteria</taxon>
        <taxon>Bacillati</taxon>
        <taxon>Bacillota</taxon>
        <taxon>Limnochordia</taxon>
        <taxon>Limnochordales</taxon>
        <taxon>Geochordaceae</taxon>
        <taxon>Carboxydichorda</taxon>
    </lineage>
</organism>